<dbReference type="CDD" id="cd00093">
    <property type="entry name" value="HTH_XRE"/>
    <property type="match status" value="1"/>
</dbReference>
<dbReference type="Proteomes" id="UP000268857">
    <property type="component" value="Unassembled WGS sequence"/>
</dbReference>
<keyword evidence="2" id="KW-1185">Reference proteome</keyword>
<evidence type="ECO:0000313" key="1">
    <source>
        <dbReference type="EMBL" id="RUR74905.1"/>
    </source>
</evidence>
<dbReference type="GO" id="GO:0003677">
    <property type="term" value="F:DNA binding"/>
    <property type="evidence" value="ECO:0007669"/>
    <property type="project" value="InterPro"/>
</dbReference>
<dbReference type="EMBL" id="RSCJ01000027">
    <property type="protein sequence ID" value="RUR74905.1"/>
    <property type="molecule type" value="Genomic_DNA"/>
</dbReference>
<dbReference type="STRING" id="211165.GCA_000317285_01819"/>
<dbReference type="SUPFAM" id="SSF47413">
    <property type="entry name" value="lambda repressor-like DNA-binding domains"/>
    <property type="match status" value="1"/>
</dbReference>
<dbReference type="InterPro" id="IPR001387">
    <property type="entry name" value="Cro/C1-type_HTH"/>
</dbReference>
<evidence type="ECO:0000313" key="2">
    <source>
        <dbReference type="Proteomes" id="UP000268857"/>
    </source>
</evidence>
<reference evidence="1 2" key="1">
    <citation type="journal article" date="2019" name="Genome Biol. Evol.">
        <title>Day and night: Metabolic profiles and evolutionary relationships of six axenic non-marine cyanobacteria.</title>
        <authorList>
            <person name="Will S.E."/>
            <person name="Henke P."/>
            <person name="Boedeker C."/>
            <person name="Huang S."/>
            <person name="Brinkmann H."/>
            <person name="Rohde M."/>
            <person name="Jarek M."/>
            <person name="Friedl T."/>
            <person name="Seufert S."/>
            <person name="Schumacher M."/>
            <person name="Overmann J."/>
            <person name="Neumann-Schaal M."/>
            <person name="Petersen J."/>
        </authorList>
    </citation>
    <scope>NUCLEOTIDE SEQUENCE [LARGE SCALE GENOMIC DNA]</scope>
    <source>
        <strain evidence="1 2">PCC 6912</strain>
    </source>
</reference>
<dbReference type="AlphaFoldDB" id="A0A3S0XQY5"/>
<protein>
    <recommendedName>
        <fullName evidence="3">HTH cro/C1-type domain-containing protein</fullName>
    </recommendedName>
</protein>
<gene>
    <name evidence="1" type="ORF">PCC6912_50830</name>
</gene>
<dbReference type="RefSeq" id="WP_016879469.1">
    <property type="nucleotide sequence ID" value="NZ_AJLN01000060.1"/>
</dbReference>
<organism evidence="1 2">
    <name type="scientific">Chlorogloeopsis fritschii PCC 6912</name>
    <dbReference type="NCBI Taxonomy" id="211165"/>
    <lineage>
        <taxon>Bacteria</taxon>
        <taxon>Bacillati</taxon>
        <taxon>Cyanobacteriota</taxon>
        <taxon>Cyanophyceae</taxon>
        <taxon>Nostocales</taxon>
        <taxon>Chlorogloeopsidaceae</taxon>
        <taxon>Chlorogloeopsis</taxon>
    </lineage>
</organism>
<dbReference type="Gene3D" id="1.10.260.40">
    <property type="entry name" value="lambda repressor-like DNA-binding domains"/>
    <property type="match status" value="1"/>
</dbReference>
<dbReference type="InterPro" id="IPR010982">
    <property type="entry name" value="Lambda_DNA-bd_dom_sf"/>
</dbReference>
<evidence type="ECO:0008006" key="3">
    <source>
        <dbReference type="Google" id="ProtNLM"/>
    </source>
</evidence>
<sequence length="119" mass="13679">MATFKEKKRLSDIVQEIRGDKSQRALASQLDVSWTAIQNWENPTSTSFPNDGSLLKLADAKGWSLEEIKRYLATGKRPQITEIDRLIDQILRLHPHEIVQVQRALAERLEEIFRIISPA</sequence>
<comment type="caution">
    <text evidence="1">The sequence shown here is derived from an EMBL/GenBank/DDBJ whole genome shotgun (WGS) entry which is preliminary data.</text>
</comment>
<name>A0A3S0XQY5_CHLFR</name>
<accession>A0A3S0XQY5</accession>
<proteinExistence type="predicted"/>